<dbReference type="InterPro" id="IPR032799">
    <property type="entry name" value="TAXi_C"/>
</dbReference>
<feature type="active site" evidence="9">
    <location>
        <position position="130"/>
    </location>
</feature>
<dbReference type="GO" id="GO:0004190">
    <property type="term" value="F:aspartic-type endopeptidase activity"/>
    <property type="evidence" value="ECO:0007669"/>
    <property type="project" value="UniProtKB-KW"/>
</dbReference>
<keyword evidence="14" id="KW-1185">Reference proteome</keyword>
<keyword evidence="11" id="KW-0812">Transmembrane</keyword>
<dbReference type="Proteomes" id="UP001370490">
    <property type="component" value="Unassembled WGS sequence"/>
</dbReference>
<evidence type="ECO:0000256" key="11">
    <source>
        <dbReference type="SAM" id="Phobius"/>
    </source>
</evidence>
<dbReference type="PROSITE" id="PS00141">
    <property type="entry name" value="ASP_PROTEASE"/>
    <property type="match status" value="1"/>
</dbReference>
<dbReference type="SUPFAM" id="SSF50630">
    <property type="entry name" value="Acid proteases"/>
    <property type="match status" value="1"/>
</dbReference>
<dbReference type="Pfam" id="PF14543">
    <property type="entry name" value="TAXi_N"/>
    <property type="match status" value="1"/>
</dbReference>
<dbReference type="InterPro" id="IPR001969">
    <property type="entry name" value="Aspartic_peptidase_AS"/>
</dbReference>
<feature type="transmembrane region" description="Helical" evidence="11">
    <location>
        <begin position="27"/>
        <end position="48"/>
    </location>
</feature>
<accession>A0AAN8UWC6</accession>
<dbReference type="FunFam" id="2.40.70.10:FF:000016">
    <property type="entry name" value="Probable aspartic protease At2g35615"/>
    <property type="match status" value="1"/>
</dbReference>
<keyword evidence="5" id="KW-0732">Signal</keyword>
<dbReference type="PRINTS" id="PR00792">
    <property type="entry name" value="PEPSIN"/>
</dbReference>
<dbReference type="GO" id="GO:0006508">
    <property type="term" value="P:proteolysis"/>
    <property type="evidence" value="ECO:0007669"/>
    <property type="project" value="UniProtKB-KW"/>
</dbReference>
<dbReference type="InterPro" id="IPR001461">
    <property type="entry name" value="Aspartic_peptidase_A1"/>
</dbReference>
<keyword evidence="11" id="KW-0472">Membrane</keyword>
<dbReference type="GO" id="GO:0005576">
    <property type="term" value="C:extracellular region"/>
    <property type="evidence" value="ECO:0007669"/>
    <property type="project" value="UniProtKB-SubCell"/>
</dbReference>
<dbReference type="PROSITE" id="PS51767">
    <property type="entry name" value="PEPTIDASE_A1"/>
    <property type="match status" value="1"/>
</dbReference>
<evidence type="ECO:0000256" key="2">
    <source>
        <dbReference type="ARBA" id="ARBA00007447"/>
    </source>
</evidence>
<dbReference type="InterPro" id="IPR034161">
    <property type="entry name" value="Pepsin-like_plant"/>
</dbReference>
<keyword evidence="4 10" id="KW-0645">Protease</keyword>
<dbReference type="CDD" id="cd05476">
    <property type="entry name" value="pepsin_A_like_plant"/>
    <property type="match status" value="1"/>
</dbReference>
<comment type="similarity">
    <text evidence="2 10">Belongs to the peptidase A1 family.</text>
</comment>
<keyword evidence="13" id="KW-0624">Polysaccharide degradation</keyword>
<keyword evidence="13" id="KW-0858">Xylan degradation</keyword>
<protein>
    <submittedName>
        <fullName evidence="13">Xylanase inhibitor, N-terminal</fullName>
    </submittedName>
</protein>
<keyword evidence="7 10" id="KW-0378">Hydrolase</keyword>
<dbReference type="AlphaFoldDB" id="A0AAN8UWC6"/>
<evidence type="ECO:0000256" key="9">
    <source>
        <dbReference type="PIRSR" id="PIRSR601461-1"/>
    </source>
</evidence>
<dbReference type="InterPro" id="IPR051708">
    <property type="entry name" value="Plant_Aspart_Prot_A1"/>
</dbReference>
<dbReference type="EMBL" id="JBAMMX010000023">
    <property type="protein sequence ID" value="KAK6917098.1"/>
    <property type="molecule type" value="Genomic_DNA"/>
</dbReference>
<keyword evidence="6 10" id="KW-0064">Aspartyl protease</keyword>
<dbReference type="PANTHER" id="PTHR47967:SF66">
    <property type="entry name" value="ASPARTIC PROTEINASE CDR1-RELATED"/>
    <property type="match status" value="1"/>
</dbReference>
<evidence type="ECO:0000256" key="1">
    <source>
        <dbReference type="ARBA" id="ARBA00004613"/>
    </source>
</evidence>
<dbReference type="GO" id="GO:0045493">
    <property type="term" value="P:xylan catabolic process"/>
    <property type="evidence" value="ECO:0007669"/>
    <property type="project" value="UniProtKB-KW"/>
</dbReference>
<dbReference type="GO" id="GO:0016798">
    <property type="term" value="F:hydrolase activity, acting on glycosyl bonds"/>
    <property type="evidence" value="ECO:0007669"/>
    <property type="project" value="UniProtKB-KW"/>
</dbReference>
<keyword evidence="11" id="KW-1133">Transmembrane helix</keyword>
<keyword evidence="3" id="KW-0964">Secreted</keyword>
<keyword evidence="13" id="KW-0119">Carbohydrate metabolism</keyword>
<evidence type="ECO:0000256" key="8">
    <source>
        <dbReference type="ARBA" id="ARBA00023180"/>
    </source>
</evidence>
<feature type="active site" evidence="9">
    <location>
        <position position="345"/>
    </location>
</feature>
<name>A0AAN8UWC6_9MAGN</name>
<comment type="caution">
    <text evidence="13">The sequence shown here is derived from an EMBL/GenBank/DDBJ whole genome shotgun (WGS) entry which is preliminary data.</text>
</comment>
<reference evidence="13 14" key="1">
    <citation type="submission" date="2023-12" db="EMBL/GenBank/DDBJ databases">
        <title>A high-quality genome assembly for Dillenia turbinata (Dilleniales).</title>
        <authorList>
            <person name="Chanderbali A."/>
        </authorList>
    </citation>
    <scope>NUCLEOTIDE SEQUENCE [LARGE SCALE GENOMIC DNA]</scope>
    <source>
        <strain evidence="13">LSX21</strain>
        <tissue evidence="13">Leaf</tissue>
    </source>
</reference>
<organism evidence="13 14">
    <name type="scientific">Dillenia turbinata</name>
    <dbReference type="NCBI Taxonomy" id="194707"/>
    <lineage>
        <taxon>Eukaryota</taxon>
        <taxon>Viridiplantae</taxon>
        <taxon>Streptophyta</taxon>
        <taxon>Embryophyta</taxon>
        <taxon>Tracheophyta</taxon>
        <taxon>Spermatophyta</taxon>
        <taxon>Magnoliopsida</taxon>
        <taxon>eudicotyledons</taxon>
        <taxon>Gunneridae</taxon>
        <taxon>Pentapetalae</taxon>
        <taxon>Dilleniales</taxon>
        <taxon>Dilleniaceae</taxon>
        <taxon>Dillenia</taxon>
    </lineage>
</organism>
<gene>
    <name evidence="13" type="ORF">RJ641_017849</name>
</gene>
<evidence type="ECO:0000256" key="5">
    <source>
        <dbReference type="ARBA" id="ARBA00022729"/>
    </source>
</evidence>
<evidence type="ECO:0000256" key="7">
    <source>
        <dbReference type="ARBA" id="ARBA00022801"/>
    </source>
</evidence>
<dbReference type="Pfam" id="PF14541">
    <property type="entry name" value="TAXi_C"/>
    <property type="match status" value="1"/>
</dbReference>
<proteinExistence type="inferred from homology"/>
<dbReference type="InterPro" id="IPR033121">
    <property type="entry name" value="PEPTIDASE_A1"/>
</dbReference>
<keyword evidence="8" id="KW-0325">Glycoprotein</keyword>
<dbReference type="InterPro" id="IPR032861">
    <property type="entry name" value="TAXi_N"/>
</dbReference>
<feature type="domain" description="Peptidase A1" evidence="12">
    <location>
        <begin position="112"/>
        <end position="457"/>
    </location>
</feature>
<dbReference type="PANTHER" id="PTHR47967">
    <property type="entry name" value="OS07G0603500 PROTEIN-RELATED"/>
    <property type="match status" value="1"/>
</dbReference>
<evidence type="ECO:0000313" key="13">
    <source>
        <dbReference type="EMBL" id="KAK6917098.1"/>
    </source>
</evidence>
<dbReference type="InterPro" id="IPR021109">
    <property type="entry name" value="Peptidase_aspartic_dom_sf"/>
</dbReference>
<evidence type="ECO:0000259" key="12">
    <source>
        <dbReference type="PROSITE" id="PS51767"/>
    </source>
</evidence>
<evidence type="ECO:0000256" key="10">
    <source>
        <dbReference type="RuleBase" id="RU000454"/>
    </source>
</evidence>
<dbReference type="Gene3D" id="2.40.70.10">
    <property type="entry name" value="Acid Proteases"/>
    <property type="match status" value="2"/>
</dbReference>
<sequence length="463" mass="51202">MASNGYCWKKGPGYPTPLEAMSGTKEALLYVTCVYSVYIILFCCFCTIESKHSSFTMELIHRDSPKSPFYNCSLTNSHRLRNALDRTLRRTNHFTRKTSGVQGNVISAQGEYLLNISIGTPPFQILGIADTGSDLIWTQCNPCSNCFKQDRPLFDPQNSSSYKRIPCNSSVCASFFPRYSCQSLEANVACPYKLSYGDESFTIGFIAFETVTLGSTLNRPVSIPNVVFGCGHHNDGIFSNKSSGIVGLGGGAHSLISQMGPSIGGKFSYCLVPISEVDRSSKINFGSNAMVLGDGVVTTDLVAKFPPTYYYVTVDGFSVGDKRFSYYNPSNSYESIDFEGNMIIDSGTTLSLIPRSLYEQLELELMKGIPMEPTEPPMEPLKLCYKTEMDIDVPIVTVHFKGAADLQLKPINTFIRVEDDIMCFSFAPSDDTFIFGNVAQMNFLVGYDLEQRTISFKPTDCTK</sequence>
<evidence type="ECO:0000313" key="14">
    <source>
        <dbReference type="Proteomes" id="UP001370490"/>
    </source>
</evidence>
<evidence type="ECO:0000256" key="3">
    <source>
        <dbReference type="ARBA" id="ARBA00022525"/>
    </source>
</evidence>
<evidence type="ECO:0000256" key="6">
    <source>
        <dbReference type="ARBA" id="ARBA00022750"/>
    </source>
</evidence>
<keyword evidence="13" id="KW-0326">Glycosidase</keyword>
<comment type="subcellular location">
    <subcellularLocation>
        <location evidence="1">Secreted</location>
    </subcellularLocation>
</comment>
<dbReference type="FunFam" id="2.40.70.10:FF:000050">
    <property type="entry name" value="Aspartic proteinase CDR1"/>
    <property type="match status" value="1"/>
</dbReference>
<evidence type="ECO:0000256" key="4">
    <source>
        <dbReference type="ARBA" id="ARBA00022670"/>
    </source>
</evidence>